<evidence type="ECO:0000259" key="1">
    <source>
        <dbReference type="Pfam" id="PF07791"/>
    </source>
</evidence>
<gene>
    <name evidence="2" type="ORF">SAMN05443572_112228</name>
</gene>
<accession>A0ABY1CUI9</accession>
<organism evidence="2 3">
    <name type="scientific">Myxococcus fulvus</name>
    <dbReference type="NCBI Taxonomy" id="33"/>
    <lineage>
        <taxon>Bacteria</taxon>
        <taxon>Pseudomonadati</taxon>
        <taxon>Myxococcota</taxon>
        <taxon>Myxococcia</taxon>
        <taxon>Myxococcales</taxon>
        <taxon>Cystobacterineae</taxon>
        <taxon>Myxococcaceae</taxon>
        <taxon>Myxococcus</taxon>
    </lineage>
</organism>
<reference evidence="2 3" key="1">
    <citation type="submission" date="2016-10" db="EMBL/GenBank/DDBJ databases">
        <authorList>
            <person name="Varghese N."/>
            <person name="Submissions S."/>
        </authorList>
    </citation>
    <scope>NUCLEOTIDE SEQUENCE [LARGE SCALE GENOMIC DNA]</scope>
    <source>
        <strain evidence="2 3">DSM 16525</strain>
    </source>
</reference>
<proteinExistence type="predicted"/>
<dbReference type="Pfam" id="PF07791">
    <property type="entry name" value="Imm11"/>
    <property type="match status" value="1"/>
</dbReference>
<name>A0ABY1CUI9_MYXFU</name>
<dbReference type="EMBL" id="FOIB01000012">
    <property type="protein sequence ID" value="SEU37762.1"/>
    <property type="molecule type" value="Genomic_DNA"/>
</dbReference>
<comment type="caution">
    <text evidence="2">The sequence shown here is derived from an EMBL/GenBank/DDBJ whole genome shotgun (WGS) entry which is preliminary data.</text>
</comment>
<evidence type="ECO:0000313" key="3">
    <source>
        <dbReference type="Proteomes" id="UP000183760"/>
    </source>
</evidence>
<protein>
    <recommendedName>
        <fullName evidence="1">Immunity MXAN-0049 protein domain-containing protein</fullName>
    </recommendedName>
</protein>
<keyword evidence="3" id="KW-1185">Reference proteome</keyword>
<dbReference type="InterPro" id="IPR012433">
    <property type="entry name" value="Imm11"/>
</dbReference>
<sequence>MRPHSRYFLLKEDVKAGAWFLGDPLDALGQKVEDIWAFTEGRPVQAQGRLKIPVIEPGLRLEFSAAGVGATPIVHVRVATVLAELAPEDVQLIPVEVEGCPDQFLMLVATKLVRCIDETASREVQRYGPDDGRPEKLGQYQSVAGMRIDPAQVGDAKVFRTWGWTIALVVSEDIKNSLERAKIEGATFEEV</sequence>
<dbReference type="Proteomes" id="UP000183760">
    <property type="component" value="Unassembled WGS sequence"/>
</dbReference>
<evidence type="ECO:0000313" key="2">
    <source>
        <dbReference type="EMBL" id="SEU37762.1"/>
    </source>
</evidence>
<feature type="domain" description="Immunity MXAN-0049 protein" evidence="1">
    <location>
        <begin position="101"/>
        <end position="191"/>
    </location>
</feature>